<evidence type="ECO:0000256" key="1">
    <source>
        <dbReference type="ARBA" id="ARBA00022441"/>
    </source>
</evidence>
<dbReference type="SMART" id="SM00612">
    <property type="entry name" value="Kelch"/>
    <property type="match status" value="6"/>
</dbReference>
<protein>
    <submittedName>
        <fullName evidence="3">Uncharacterized protein</fullName>
    </submittedName>
</protein>
<dbReference type="InterPro" id="IPR006652">
    <property type="entry name" value="Kelch_1"/>
</dbReference>
<dbReference type="InterPro" id="IPR015915">
    <property type="entry name" value="Kelch-typ_b-propeller"/>
</dbReference>
<dbReference type="EMBL" id="CAJNNV010000902">
    <property type="protein sequence ID" value="CAE8583842.1"/>
    <property type="molecule type" value="Genomic_DNA"/>
</dbReference>
<dbReference type="AlphaFoldDB" id="A0A813DE39"/>
<dbReference type="Proteomes" id="UP000654075">
    <property type="component" value="Unassembled WGS sequence"/>
</dbReference>
<gene>
    <name evidence="3" type="ORF">PGLA1383_LOCUS2792</name>
</gene>
<dbReference type="OrthoDB" id="45365at2759"/>
<proteinExistence type="predicted"/>
<keyword evidence="1" id="KW-0880">Kelch repeat</keyword>
<dbReference type="OMA" id="CECLETS"/>
<accession>A0A813DE39</accession>
<dbReference type="Gene3D" id="2.120.10.80">
    <property type="entry name" value="Kelch-type beta propeller"/>
    <property type="match status" value="2"/>
</dbReference>
<keyword evidence="2" id="KW-0677">Repeat</keyword>
<sequence length="328" mass="35092">MGKLACCARSMCQCLQTLLPGLRRSFPGSVYLCGGRGSDGSELAKVTCLELTSRSWAPVTPMIARRCGAAAGVVAGMIYVCGGSVTPFSLEDDEDDVMLASAERLRPGASEWEALPEMQLARDGASAGVLGGKLYICGGRASSDLCLSSIERFDPKAHLWEGWGVLPLMSQQRVCLAAAALDGALYVIGGRDAASYSAERLFPNRDHVAWQQLPPLHRPRWSASACSLGGHLYVCGGILNAPHLELLNSVERFCPQTYLWEEVTYMGMQRARLAATAGLGQLLCFGGSGENELSNQTAETYDTESNTWSPLPVLLEPCEFAVAVVVHG</sequence>
<comment type="caution">
    <text evidence="3">The sequence shown here is derived from an EMBL/GenBank/DDBJ whole genome shotgun (WGS) entry which is preliminary data.</text>
</comment>
<name>A0A813DE39_POLGL</name>
<dbReference type="Pfam" id="PF01344">
    <property type="entry name" value="Kelch_1"/>
    <property type="match status" value="1"/>
</dbReference>
<reference evidence="3" key="1">
    <citation type="submission" date="2021-02" db="EMBL/GenBank/DDBJ databases">
        <authorList>
            <person name="Dougan E. K."/>
            <person name="Rhodes N."/>
            <person name="Thang M."/>
            <person name="Chan C."/>
        </authorList>
    </citation>
    <scope>NUCLEOTIDE SEQUENCE</scope>
</reference>
<dbReference type="PANTHER" id="PTHR46344:SF27">
    <property type="entry name" value="KELCH REPEAT SUPERFAMILY PROTEIN"/>
    <property type="match status" value="1"/>
</dbReference>
<dbReference type="SUPFAM" id="SSF50965">
    <property type="entry name" value="Galactose oxidase, central domain"/>
    <property type="match status" value="2"/>
</dbReference>
<dbReference type="Pfam" id="PF24681">
    <property type="entry name" value="Kelch_KLHDC2_KLHL20_DRC7"/>
    <property type="match status" value="1"/>
</dbReference>
<evidence type="ECO:0000313" key="4">
    <source>
        <dbReference type="Proteomes" id="UP000654075"/>
    </source>
</evidence>
<evidence type="ECO:0000256" key="2">
    <source>
        <dbReference type="ARBA" id="ARBA00022737"/>
    </source>
</evidence>
<dbReference type="InterPro" id="IPR011043">
    <property type="entry name" value="Gal_Oxase/kelch_b-propeller"/>
</dbReference>
<dbReference type="PANTHER" id="PTHR46344">
    <property type="entry name" value="OS02G0202900 PROTEIN"/>
    <property type="match status" value="1"/>
</dbReference>
<organism evidence="3 4">
    <name type="scientific">Polarella glacialis</name>
    <name type="common">Dinoflagellate</name>
    <dbReference type="NCBI Taxonomy" id="89957"/>
    <lineage>
        <taxon>Eukaryota</taxon>
        <taxon>Sar</taxon>
        <taxon>Alveolata</taxon>
        <taxon>Dinophyceae</taxon>
        <taxon>Suessiales</taxon>
        <taxon>Suessiaceae</taxon>
        <taxon>Polarella</taxon>
    </lineage>
</organism>
<keyword evidence="4" id="KW-1185">Reference proteome</keyword>
<evidence type="ECO:0000313" key="3">
    <source>
        <dbReference type="EMBL" id="CAE8583842.1"/>
    </source>
</evidence>